<evidence type="ECO:0000313" key="2">
    <source>
        <dbReference type="Proteomes" id="UP000002358"/>
    </source>
</evidence>
<proteinExistence type="predicted"/>
<evidence type="ECO:0000313" key="1">
    <source>
        <dbReference type="EnsemblMetazoa" id="XP_031779661"/>
    </source>
</evidence>
<reference evidence="1" key="1">
    <citation type="submission" date="2021-01" db="UniProtKB">
        <authorList>
            <consortium name="EnsemblMetazoa"/>
        </authorList>
    </citation>
    <scope>IDENTIFICATION</scope>
</reference>
<organism evidence="1 2">
    <name type="scientific">Nasonia vitripennis</name>
    <name type="common">Parasitic wasp</name>
    <dbReference type="NCBI Taxonomy" id="7425"/>
    <lineage>
        <taxon>Eukaryota</taxon>
        <taxon>Metazoa</taxon>
        <taxon>Ecdysozoa</taxon>
        <taxon>Arthropoda</taxon>
        <taxon>Hexapoda</taxon>
        <taxon>Insecta</taxon>
        <taxon>Pterygota</taxon>
        <taxon>Neoptera</taxon>
        <taxon>Endopterygota</taxon>
        <taxon>Hymenoptera</taxon>
        <taxon>Apocrita</taxon>
        <taxon>Proctotrupomorpha</taxon>
        <taxon>Chalcidoidea</taxon>
        <taxon>Pteromalidae</taxon>
        <taxon>Pteromalinae</taxon>
        <taxon>Nasonia</taxon>
    </lineage>
</organism>
<dbReference type="Proteomes" id="UP000002358">
    <property type="component" value="Chromosome 2"/>
</dbReference>
<evidence type="ECO:0008006" key="3">
    <source>
        <dbReference type="Google" id="ProtNLM"/>
    </source>
</evidence>
<sequence>MKTRGDQSPMPESKRYQQLIGALLYLAVNTRPDISASVTILSQYNKEPGTADWNEAKRVARYLHGTKGAELRLGKRGGAPTLIGYADADYAETRLDRKSFSGYTFQYCGSTISWSCRKQSCVSQSSTEAEYIALAEATQEGIWIRRLLEDFEERPQEKTVIYEDNQSYLKLLDHKRFNHRTKHIDTKYHFVKDIKEKQLMDYQYCPTAEMIADMLTKPLGKIKLRGFAEMSGMINF</sequence>
<dbReference type="PANTHER" id="PTHR11439">
    <property type="entry name" value="GAG-POL-RELATED RETROTRANSPOSON"/>
    <property type="match status" value="1"/>
</dbReference>
<name>A0A7M7Q2L2_NASVI</name>
<dbReference type="RefSeq" id="XP_031779661.1">
    <property type="nucleotide sequence ID" value="XM_031923801.1"/>
</dbReference>
<dbReference type="InParanoid" id="A0A7M7Q2L2"/>
<dbReference type="EnsemblMetazoa" id="XM_031923801">
    <property type="protein sequence ID" value="XP_031779661"/>
    <property type="gene ID" value="LOC116416196"/>
</dbReference>
<dbReference type="AlphaFoldDB" id="A0A7M7Q2L2"/>
<protein>
    <recommendedName>
        <fullName evidence="3">Polyprotein</fullName>
    </recommendedName>
</protein>
<accession>A0A7M7Q2L2</accession>
<dbReference type="KEGG" id="nvi:116416196"/>
<dbReference type="OrthoDB" id="7758228at2759"/>
<dbReference type="GeneID" id="116416196"/>
<dbReference type="CDD" id="cd09272">
    <property type="entry name" value="RNase_HI_RT_Ty1"/>
    <property type="match status" value="1"/>
</dbReference>
<keyword evidence="2" id="KW-1185">Reference proteome</keyword>
<dbReference type="PANTHER" id="PTHR11439:SF483">
    <property type="entry name" value="PEPTIDE SYNTHASE GLIP-LIKE, PUTATIVE (AFU_ORTHOLOGUE AFUA_3G12920)-RELATED"/>
    <property type="match status" value="1"/>
</dbReference>